<reference evidence="1 2" key="1">
    <citation type="submission" date="2018-09" db="EMBL/GenBank/DDBJ databases">
        <title>A high-quality reference genome of wild soybean provides a powerful tool to mine soybean genomes.</title>
        <authorList>
            <person name="Xie M."/>
            <person name="Chung C.Y.L."/>
            <person name="Li M.-W."/>
            <person name="Wong F.-L."/>
            <person name="Chan T.-F."/>
            <person name="Lam H.-M."/>
        </authorList>
    </citation>
    <scope>NUCLEOTIDE SEQUENCE [LARGE SCALE GENOMIC DNA]</scope>
    <source>
        <strain evidence="2">cv. W05</strain>
        <tissue evidence="1">Hypocotyl of etiolated seedlings</tissue>
    </source>
</reference>
<dbReference type="EMBL" id="QZWG01000005">
    <property type="protein sequence ID" value="RZC10296.1"/>
    <property type="molecule type" value="Genomic_DNA"/>
</dbReference>
<protein>
    <submittedName>
        <fullName evidence="1">Uncharacterized protein</fullName>
    </submittedName>
</protein>
<gene>
    <name evidence="1" type="ORF">D0Y65_010875</name>
</gene>
<dbReference type="AlphaFoldDB" id="A0A445KHV8"/>
<proteinExistence type="predicted"/>
<sequence length="142" mass="16127">MAYKDHYAVEGFLLADNLQLLQFASWVISFLQHHLWFKELLGVDGDRSVKLICGFWISNTPRPNYQISFFPLVAFGQGSCTIVHIRRVIAVLRCLSRAPRLPSLDWGSSIRCCMRYEAKVAELLPKNSACSGHLKEICSHVC</sequence>
<dbReference type="InterPro" id="IPR045163">
    <property type="entry name" value="Focadhesin/RST1"/>
</dbReference>
<dbReference type="GO" id="GO:0060147">
    <property type="term" value="P:regulation of post-transcriptional gene silencing"/>
    <property type="evidence" value="ECO:0007669"/>
    <property type="project" value="InterPro"/>
</dbReference>
<dbReference type="Proteomes" id="UP000289340">
    <property type="component" value="Chromosome 5"/>
</dbReference>
<dbReference type="PANTHER" id="PTHR16212">
    <property type="entry name" value="FOCADHESIN FAMILY MEMBER"/>
    <property type="match status" value="1"/>
</dbReference>
<comment type="caution">
    <text evidence="1">The sequence shown here is derived from an EMBL/GenBank/DDBJ whole genome shotgun (WGS) entry which is preliminary data.</text>
</comment>
<evidence type="ECO:0000313" key="1">
    <source>
        <dbReference type="EMBL" id="RZC10296.1"/>
    </source>
</evidence>
<name>A0A445KHV8_GLYSO</name>
<keyword evidence="2" id="KW-1185">Reference proteome</keyword>
<organism evidence="1 2">
    <name type="scientific">Glycine soja</name>
    <name type="common">Wild soybean</name>
    <dbReference type="NCBI Taxonomy" id="3848"/>
    <lineage>
        <taxon>Eukaryota</taxon>
        <taxon>Viridiplantae</taxon>
        <taxon>Streptophyta</taxon>
        <taxon>Embryophyta</taxon>
        <taxon>Tracheophyta</taxon>
        <taxon>Spermatophyta</taxon>
        <taxon>Magnoliopsida</taxon>
        <taxon>eudicotyledons</taxon>
        <taxon>Gunneridae</taxon>
        <taxon>Pentapetalae</taxon>
        <taxon>rosids</taxon>
        <taxon>fabids</taxon>
        <taxon>Fabales</taxon>
        <taxon>Fabaceae</taxon>
        <taxon>Papilionoideae</taxon>
        <taxon>50 kb inversion clade</taxon>
        <taxon>NPAAA clade</taxon>
        <taxon>indigoferoid/millettioid clade</taxon>
        <taxon>Phaseoleae</taxon>
        <taxon>Glycine</taxon>
        <taxon>Glycine subgen. Soja</taxon>
    </lineage>
</organism>
<accession>A0A445KHV8</accession>
<dbReference type="PANTHER" id="PTHR16212:SF4">
    <property type="entry name" value="FOCADHESIN"/>
    <property type="match status" value="1"/>
</dbReference>
<evidence type="ECO:0000313" key="2">
    <source>
        <dbReference type="Proteomes" id="UP000289340"/>
    </source>
</evidence>